<dbReference type="Proteomes" id="UP001066276">
    <property type="component" value="Chromosome 12"/>
</dbReference>
<accession>A0AAV7L3K4</accession>
<dbReference type="InterPro" id="IPR006652">
    <property type="entry name" value="Kelch_1"/>
</dbReference>
<dbReference type="SMART" id="SM00612">
    <property type="entry name" value="Kelch"/>
    <property type="match status" value="4"/>
</dbReference>
<dbReference type="SUPFAM" id="SSF54695">
    <property type="entry name" value="POZ domain"/>
    <property type="match status" value="1"/>
</dbReference>
<dbReference type="InterPro" id="IPR011705">
    <property type="entry name" value="BACK"/>
</dbReference>
<dbReference type="PANTHER" id="PTHR24412:SF490">
    <property type="entry name" value="BTB DOMAIN-CONTAINING PROTEIN"/>
    <property type="match status" value="1"/>
</dbReference>
<evidence type="ECO:0000256" key="2">
    <source>
        <dbReference type="ARBA" id="ARBA00022737"/>
    </source>
</evidence>
<dbReference type="PROSITE" id="PS50097">
    <property type="entry name" value="BTB"/>
    <property type="match status" value="1"/>
</dbReference>
<evidence type="ECO:0000313" key="5">
    <source>
        <dbReference type="Proteomes" id="UP001066276"/>
    </source>
</evidence>
<sequence>MERPAETRESPPVEDTSPDAVLHVGQRRFRVHRRALASHSRYFEALFYGGAKESSQTHIVLSGVDVEAFKTLLGFVQTAQVALTRDNVATVLETADFLQFNRVKQLCMKFLEKELHVSNCLDMMSYAQQFSCLELYESAQYVALTHFADLISQEDWGLLQHPKETLAQLLARDELFVAREDVAFDAVLKWIMEDSDREEDLFDLMGLVRMPFLSLSFLNVLIKRSQRAAQHDTYARLVKKLDSGPAEGSGSEDPLPCTSRSYETLYILGGKHDKEQQELFQFHPKMDTWQPCCPLQRKNLTQYAVAAVGNLLFVTGGHFRGDFVWYSVDWVLIYNCWENHWMDGPPMKKSRDCHCAVGVGIHLYVLGGSTDSGVIPDVERLALTDLQWESTSPMIRPVERAAAVSLGTKLYVICGRDEQGDVYGGVQRLDIETDVWDVVSFSPLPRYDLCATVLNGAIYTIGGQTFRFDVDTDEWSQVDEECLDRKFFMACSAANGRVYAVGQSRGVVAQPVSSMVLYDPYTDICQVVEDSIPCPLPIRGCVTVRRFDMW</sequence>
<organism evidence="4 5">
    <name type="scientific">Pleurodeles waltl</name>
    <name type="common">Iberian ribbed newt</name>
    <dbReference type="NCBI Taxonomy" id="8319"/>
    <lineage>
        <taxon>Eukaryota</taxon>
        <taxon>Metazoa</taxon>
        <taxon>Chordata</taxon>
        <taxon>Craniata</taxon>
        <taxon>Vertebrata</taxon>
        <taxon>Euteleostomi</taxon>
        <taxon>Amphibia</taxon>
        <taxon>Batrachia</taxon>
        <taxon>Caudata</taxon>
        <taxon>Salamandroidea</taxon>
        <taxon>Salamandridae</taxon>
        <taxon>Pleurodelinae</taxon>
        <taxon>Pleurodeles</taxon>
    </lineage>
</organism>
<dbReference type="InterPro" id="IPR000210">
    <property type="entry name" value="BTB/POZ_dom"/>
</dbReference>
<dbReference type="SMART" id="SM00875">
    <property type="entry name" value="BACK"/>
    <property type="match status" value="1"/>
</dbReference>
<dbReference type="Gene3D" id="1.25.40.420">
    <property type="match status" value="1"/>
</dbReference>
<dbReference type="AlphaFoldDB" id="A0AAV7L3K4"/>
<dbReference type="InterPro" id="IPR017096">
    <property type="entry name" value="BTB-kelch_protein"/>
</dbReference>
<dbReference type="SUPFAM" id="SSF117281">
    <property type="entry name" value="Kelch motif"/>
    <property type="match status" value="1"/>
</dbReference>
<comment type="caution">
    <text evidence="4">The sequence shown here is derived from an EMBL/GenBank/DDBJ whole genome shotgun (WGS) entry which is preliminary data.</text>
</comment>
<proteinExistence type="predicted"/>
<dbReference type="SMART" id="SM00225">
    <property type="entry name" value="BTB"/>
    <property type="match status" value="1"/>
</dbReference>
<dbReference type="Gene3D" id="2.120.10.80">
    <property type="entry name" value="Kelch-type beta propeller"/>
    <property type="match status" value="1"/>
</dbReference>
<evidence type="ECO:0000259" key="3">
    <source>
        <dbReference type="PROSITE" id="PS50097"/>
    </source>
</evidence>
<dbReference type="Pfam" id="PF00651">
    <property type="entry name" value="BTB"/>
    <property type="match status" value="1"/>
</dbReference>
<gene>
    <name evidence="4" type="ORF">NDU88_005020</name>
</gene>
<dbReference type="PIRSF" id="PIRSF037037">
    <property type="entry name" value="Kelch-like_protein_gigaxonin"/>
    <property type="match status" value="1"/>
</dbReference>
<feature type="domain" description="BTB" evidence="3">
    <location>
        <begin position="18"/>
        <end position="85"/>
    </location>
</feature>
<reference evidence="4" key="1">
    <citation type="journal article" date="2022" name="bioRxiv">
        <title>Sequencing and chromosome-scale assembly of the giantPleurodeles waltlgenome.</title>
        <authorList>
            <person name="Brown T."/>
            <person name="Elewa A."/>
            <person name="Iarovenko S."/>
            <person name="Subramanian E."/>
            <person name="Araus A.J."/>
            <person name="Petzold A."/>
            <person name="Susuki M."/>
            <person name="Suzuki K.-i.T."/>
            <person name="Hayashi T."/>
            <person name="Toyoda A."/>
            <person name="Oliveira C."/>
            <person name="Osipova E."/>
            <person name="Leigh N.D."/>
            <person name="Simon A."/>
            <person name="Yun M.H."/>
        </authorList>
    </citation>
    <scope>NUCLEOTIDE SEQUENCE</scope>
    <source>
        <strain evidence="4">20211129_DDA</strain>
        <tissue evidence="4">Liver</tissue>
    </source>
</reference>
<keyword evidence="1" id="KW-0880">Kelch repeat</keyword>
<evidence type="ECO:0000256" key="1">
    <source>
        <dbReference type="ARBA" id="ARBA00022441"/>
    </source>
</evidence>
<dbReference type="PANTHER" id="PTHR24412">
    <property type="entry name" value="KELCH PROTEIN"/>
    <property type="match status" value="1"/>
</dbReference>
<evidence type="ECO:0000313" key="4">
    <source>
        <dbReference type="EMBL" id="KAJ1084874.1"/>
    </source>
</evidence>
<dbReference type="Pfam" id="PF24681">
    <property type="entry name" value="Kelch_KLHDC2_KLHL20_DRC7"/>
    <property type="match status" value="1"/>
</dbReference>
<dbReference type="InterPro" id="IPR015915">
    <property type="entry name" value="Kelch-typ_b-propeller"/>
</dbReference>
<keyword evidence="2" id="KW-0677">Repeat</keyword>
<dbReference type="Pfam" id="PF07707">
    <property type="entry name" value="BACK"/>
    <property type="match status" value="1"/>
</dbReference>
<keyword evidence="5" id="KW-1185">Reference proteome</keyword>
<dbReference type="Gene3D" id="3.30.710.10">
    <property type="entry name" value="Potassium Channel Kv1.1, Chain A"/>
    <property type="match status" value="1"/>
</dbReference>
<dbReference type="InterPro" id="IPR011333">
    <property type="entry name" value="SKP1/BTB/POZ_sf"/>
</dbReference>
<protein>
    <recommendedName>
        <fullName evidence="3">BTB domain-containing protein</fullName>
    </recommendedName>
</protein>
<dbReference type="EMBL" id="JANPWB010000016">
    <property type="protein sequence ID" value="KAJ1084874.1"/>
    <property type="molecule type" value="Genomic_DNA"/>
</dbReference>
<name>A0AAV7L3K4_PLEWA</name>